<gene>
    <name evidence="1" type="ORF">PPACK8108_LOCUS4360</name>
</gene>
<keyword evidence="2" id="KW-1185">Reference proteome</keyword>
<dbReference type="InterPro" id="IPR051553">
    <property type="entry name" value="Ran_GTPase-activating"/>
</dbReference>
<dbReference type="GO" id="GO:0005085">
    <property type="term" value="F:guanyl-nucleotide exchange factor activity"/>
    <property type="evidence" value="ECO:0007669"/>
    <property type="project" value="TreeGrafter"/>
</dbReference>
<dbReference type="SUPFAM" id="SSF50985">
    <property type="entry name" value="RCC1/BLIP-II"/>
    <property type="match status" value="1"/>
</dbReference>
<organism evidence="1 2">
    <name type="scientific">Phakopsora pachyrhizi</name>
    <name type="common">Asian soybean rust disease fungus</name>
    <dbReference type="NCBI Taxonomy" id="170000"/>
    <lineage>
        <taxon>Eukaryota</taxon>
        <taxon>Fungi</taxon>
        <taxon>Dikarya</taxon>
        <taxon>Basidiomycota</taxon>
        <taxon>Pucciniomycotina</taxon>
        <taxon>Pucciniomycetes</taxon>
        <taxon>Pucciniales</taxon>
        <taxon>Phakopsoraceae</taxon>
        <taxon>Phakopsora</taxon>
    </lineage>
</organism>
<accession>A0AAV0AM25</accession>
<dbReference type="EMBL" id="CALTRL010000804">
    <property type="protein sequence ID" value="CAH7669721.1"/>
    <property type="molecule type" value="Genomic_DNA"/>
</dbReference>
<dbReference type="PANTHER" id="PTHR45982:SF3">
    <property type="entry name" value="F-BOX PROTEIN POF9"/>
    <property type="match status" value="1"/>
</dbReference>
<proteinExistence type="predicted"/>
<dbReference type="GO" id="GO:0005737">
    <property type="term" value="C:cytoplasm"/>
    <property type="evidence" value="ECO:0007669"/>
    <property type="project" value="TreeGrafter"/>
</dbReference>
<protein>
    <submittedName>
        <fullName evidence="1">Regulator of chromosome condensation 1/beta-lactamase-inhibitor protein II</fullName>
    </submittedName>
</protein>
<evidence type="ECO:0000313" key="2">
    <source>
        <dbReference type="Proteomes" id="UP001153365"/>
    </source>
</evidence>
<reference evidence="1" key="1">
    <citation type="submission" date="2022-06" db="EMBL/GenBank/DDBJ databases">
        <authorList>
            <consortium name="SYNGENTA / RWTH Aachen University"/>
        </authorList>
    </citation>
    <scope>NUCLEOTIDE SEQUENCE</scope>
</reference>
<evidence type="ECO:0000313" key="1">
    <source>
        <dbReference type="EMBL" id="CAH7669721.1"/>
    </source>
</evidence>
<dbReference type="InterPro" id="IPR009091">
    <property type="entry name" value="RCC1/BLIP-II"/>
</dbReference>
<dbReference type="Gene3D" id="2.130.10.30">
    <property type="entry name" value="Regulator of chromosome condensation 1/beta-lactamase-inhibitor protein II"/>
    <property type="match status" value="2"/>
</dbReference>
<dbReference type="PANTHER" id="PTHR45982">
    <property type="entry name" value="REGULATOR OF CHROMOSOME CONDENSATION"/>
    <property type="match status" value="1"/>
</dbReference>
<dbReference type="AlphaFoldDB" id="A0AAV0AM25"/>
<name>A0AAV0AM25_PHAPC</name>
<sequence length="460" mass="52217">MLDEKMFPKFRLISCGRSHVIGVSDDDELYEWYSWSVISRLHCLPWDKIGRPIREKIDVLQISAGWDLSVALLSDHSIYCWREPTDEEVYEAPGFGLNRRNFHEASLLVCDLDSGDRVIRCPNLPCNDLDSESDFPVKIATGQDFIICLTQAGKVYKLDVSPFTVIPESTLRYEDSTDKHLERQRSRDRLRSAFLTKERDWQYLHLFSEPESLKDSLREVLEDADLSVSKPKITHISGKHLSFVAYCVESSEPNKGMTGDESYVFFGTKETQTIDKPTVLPRLQRRGVIQVCSGDHHHVALLSNGQLLTWGYRSEGALGLGHPAIPHRKLYVDEAETTDVSVLEDQLGLGFVKTPQLVQTFSGIKEHELRREISASLPESGAEIPRRFVFLATAAGWHTGCLALQLDEEDEDYGLAVLKLKDKRDDVDEIEPPRLGNQRVGLIRPRVGFAGRFMGRTQHH</sequence>
<dbReference type="Proteomes" id="UP001153365">
    <property type="component" value="Unassembled WGS sequence"/>
</dbReference>
<dbReference type="Pfam" id="PF13540">
    <property type="entry name" value="RCC1_2"/>
    <property type="match status" value="1"/>
</dbReference>
<comment type="caution">
    <text evidence="1">The sequence shown here is derived from an EMBL/GenBank/DDBJ whole genome shotgun (WGS) entry which is preliminary data.</text>
</comment>